<dbReference type="AlphaFoldDB" id="A0A2I1XDA9"/>
<dbReference type="CDD" id="cd14744">
    <property type="entry name" value="PAAR_CT_2"/>
    <property type="match status" value="1"/>
</dbReference>
<sequence>MISKFFKKVKTMKGIIRPGDSTTHGGVVVQASSDMVIEGKPAALVGDLVSCPIPGHVTNRIIEGSQYMSFKGRDVAVDGCKTACGCALISSMPTVGSD</sequence>
<organism evidence="1 2">
    <name type="scientific">Neisseria sicca</name>
    <dbReference type="NCBI Taxonomy" id="490"/>
    <lineage>
        <taxon>Bacteria</taxon>
        <taxon>Pseudomonadati</taxon>
        <taxon>Pseudomonadota</taxon>
        <taxon>Betaproteobacteria</taxon>
        <taxon>Neisseriales</taxon>
        <taxon>Neisseriaceae</taxon>
        <taxon>Neisseria</taxon>
    </lineage>
</organism>
<dbReference type="Proteomes" id="UP000234767">
    <property type="component" value="Unassembled WGS sequence"/>
</dbReference>
<protein>
    <submittedName>
        <fullName evidence="1">PAAR domain-containing protein</fullName>
    </submittedName>
</protein>
<evidence type="ECO:0000313" key="2">
    <source>
        <dbReference type="Proteomes" id="UP000234767"/>
    </source>
</evidence>
<gene>
    <name evidence="1" type="ORF">CYK00_03275</name>
</gene>
<dbReference type="Pfam" id="PF05488">
    <property type="entry name" value="PAAR_motif"/>
    <property type="match status" value="1"/>
</dbReference>
<dbReference type="EMBL" id="PKJO01000003">
    <property type="protein sequence ID" value="PLA40614.1"/>
    <property type="molecule type" value="Genomic_DNA"/>
</dbReference>
<reference evidence="1 2" key="1">
    <citation type="submission" date="2017-12" db="EMBL/GenBank/DDBJ databases">
        <title>Phylogenetic diversity of female urinary microbiome.</title>
        <authorList>
            <person name="Thomas-White K."/>
            <person name="Wolfe A.J."/>
        </authorList>
    </citation>
    <scope>NUCLEOTIDE SEQUENCE [LARGE SCALE GENOMIC DNA]</scope>
    <source>
        <strain evidence="1 2">UMB0321</strain>
    </source>
</reference>
<dbReference type="InterPro" id="IPR008727">
    <property type="entry name" value="PAAR_motif"/>
</dbReference>
<name>A0A2I1XDA9_NEISI</name>
<proteinExistence type="predicted"/>
<accession>A0A2I1XDA9</accession>
<comment type="caution">
    <text evidence="1">The sequence shown here is derived from an EMBL/GenBank/DDBJ whole genome shotgun (WGS) entry which is preliminary data.</text>
</comment>
<evidence type="ECO:0000313" key="1">
    <source>
        <dbReference type="EMBL" id="PLA40614.1"/>
    </source>
</evidence>
<dbReference type="Gene3D" id="2.60.200.60">
    <property type="match status" value="1"/>
</dbReference>